<accession>M0MQU2</accession>
<dbReference type="GO" id="GO:0055085">
    <property type="term" value="P:transmembrane transport"/>
    <property type="evidence" value="ECO:0007669"/>
    <property type="project" value="InterPro"/>
</dbReference>
<feature type="transmembrane region" description="Helical" evidence="7">
    <location>
        <begin position="12"/>
        <end position="29"/>
    </location>
</feature>
<evidence type="ECO:0000256" key="7">
    <source>
        <dbReference type="RuleBase" id="RU363032"/>
    </source>
</evidence>
<dbReference type="InterPro" id="IPR035906">
    <property type="entry name" value="MetI-like_sf"/>
</dbReference>
<dbReference type="PANTHER" id="PTHR30465:SF44">
    <property type="entry name" value="ABC-TYPE DIPEPTIDE_OLIGOPEPTIDE TRANSPORT SYSTEM, PERMEASE COMPONENT"/>
    <property type="match status" value="1"/>
</dbReference>
<proteinExistence type="inferred from homology"/>
<keyword evidence="3" id="KW-1003">Cell membrane</keyword>
<evidence type="ECO:0000313" key="10">
    <source>
        <dbReference type="EMBL" id="EMA46845.1"/>
    </source>
</evidence>
<dbReference type="Proteomes" id="UP000011568">
    <property type="component" value="Unassembled WGS sequence"/>
</dbReference>
<dbReference type="Gene3D" id="1.10.3720.10">
    <property type="entry name" value="MetI-like"/>
    <property type="match status" value="2"/>
</dbReference>
<evidence type="ECO:0000256" key="4">
    <source>
        <dbReference type="ARBA" id="ARBA00022692"/>
    </source>
</evidence>
<dbReference type="SUPFAM" id="SSF161098">
    <property type="entry name" value="MetI-like"/>
    <property type="match status" value="2"/>
</dbReference>
<dbReference type="STRING" id="931277.C448_05618"/>
<evidence type="ECO:0000256" key="5">
    <source>
        <dbReference type="ARBA" id="ARBA00022989"/>
    </source>
</evidence>
<dbReference type="PROSITE" id="PS50928">
    <property type="entry name" value="ABC_TM1"/>
    <property type="match status" value="2"/>
</dbReference>
<feature type="transmembrane region" description="Helical" evidence="7">
    <location>
        <begin position="478"/>
        <end position="503"/>
    </location>
</feature>
<evidence type="ECO:0000259" key="9">
    <source>
        <dbReference type="PROSITE" id="PS50928"/>
    </source>
</evidence>
<dbReference type="RefSeq" id="WP_004052574.1">
    <property type="nucleotide sequence ID" value="NZ_AOMC01000085.1"/>
</dbReference>
<keyword evidence="11" id="KW-1185">Reference proteome</keyword>
<feature type="transmembrane region" description="Helical" evidence="7">
    <location>
        <begin position="648"/>
        <end position="668"/>
    </location>
</feature>
<dbReference type="CDD" id="cd06261">
    <property type="entry name" value="TM_PBP2"/>
    <property type="match status" value="2"/>
</dbReference>
<keyword evidence="4 7" id="KW-0812">Transmembrane</keyword>
<sequence length="703" mass="76990">MKWYLKRTLQALLTVVIVINAAFFLIQLLPGGPKDYIIAQLYQGGASDLSRGEIAQLAQTYVNVNVNQPIYLQWVDYMSSVFLHGDFGRSVIYNQPVSQLLVDALPWTIFYASIGIVLTFVIGITLGSFMAYREGSWLDTGSTIYAILSGSIPYYVAALLFLFFLGYQLQWFPTRGRYADTTVPGLNLPFLVSALRHAALPIISTTVTGFGGWALGMRGNSIQELGKDYLRVARLRGLYPRRIATLYVGRNAILPLYTGFLIGISGIFGGSVILEQIFTYRGVGLILFKGIQARDYPLMMGGIIMLTTITIIMIYIADLSYGRLDPRVSDEGTRESYGSRNFLRNNPIKRLVSSAESNRRSEADHQSVEEYMDQFGAYIDHEYSGESASLTDRARNTTEEYVATPIRILLSDWRARLGSSIMVAFLFLGLVGPSLVPAPKGSVDDIYVAPFTNPQYPLGTTGSGEGIFALVTHATPEILKMVVAGAFFAMIVGSIVGILSGYVGGLTDRVLMIVTDTMMTIPGLPLVILLSFFIDLSNSYLIGIVLAINNWTGLARALRSQVLSLREESYVESSRIIGVSSVGIGVTDIVPNVIPYIAINFASAARGIIFESVALFYLGIIATGQPNWGVTINQAVSEGSLYSLTSLPWLLFPMGALILFSLSTILLAQGGDRVFNPRVRTRHSEHHTESDEAEAPSQPSMAD</sequence>
<evidence type="ECO:0000256" key="8">
    <source>
        <dbReference type="SAM" id="MobiDB-lite"/>
    </source>
</evidence>
<feature type="transmembrane region" description="Helical" evidence="7">
    <location>
        <begin position="109"/>
        <end position="132"/>
    </location>
</feature>
<keyword evidence="2 7" id="KW-0813">Transport</keyword>
<evidence type="ECO:0000256" key="1">
    <source>
        <dbReference type="ARBA" id="ARBA00004651"/>
    </source>
</evidence>
<feature type="transmembrane region" description="Helical" evidence="7">
    <location>
        <begin position="144"/>
        <end position="167"/>
    </location>
</feature>
<dbReference type="eggNOG" id="arCOG00748">
    <property type="taxonomic scope" value="Archaea"/>
</dbReference>
<comment type="caution">
    <text evidence="10">The sequence shown here is derived from an EMBL/GenBank/DDBJ whole genome shotgun (WGS) entry which is preliminary data.</text>
</comment>
<reference evidence="10 11" key="1">
    <citation type="journal article" date="2014" name="PLoS Genet.">
        <title>Phylogenetically driven sequencing of extremely halophilic archaea reveals strategies for static and dynamic osmo-response.</title>
        <authorList>
            <person name="Becker E.A."/>
            <person name="Seitzer P.M."/>
            <person name="Tritt A."/>
            <person name="Larsen D."/>
            <person name="Krusor M."/>
            <person name="Yao A.I."/>
            <person name="Wu D."/>
            <person name="Madern D."/>
            <person name="Eisen J.A."/>
            <person name="Darling A.E."/>
            <person name="Facciotti M.T."/>
        </authorList>
    </citation>
    <scope>NUCLEOTIDE SEQUENCE [LARGE SCALE GENOMIC DNA]</scope>
    <source>
        <strain evidence="10 11">DSM 1307</strain>
    </source>
</reference>
<feature type="domain" description="ABC transmembrane type-1" evidence="9">
    <location>
        <begin position="475"/>
        <end position="663"/>
    </location>
</feature>
<dbReference type="Pfam" id="PF00528">
    <property type="entry name" value="BPD_transp_1"/>
    <property type="match status" value="2"/>
</dbReference>
<dbReference type="PATRIC" id="fig|931277.6.peg.1095"/>
<evidence type="ECO:0000256" key="3">
    <source>
        <dbReference type="ARBA" id="ARBA00022475"/>
    </source>
</evidence>
<evidence type="ECO:0000256" key="2">
    <source>
        <dbReference type="ARBA" id="ARBA00022448"/>
    </source>
</evidence>
<name>M0MQU2_HALMO</name>
<dbReference type="OrthoDB" id="44105at2157"/>
<feature type="transmembrane region" description="Helical" evidence="7">
    <location>
        <begin position="608"/>
        <end position="628"/>
    </location>
</feature>
<gene>
    <name evidence="10" type="ORF">C448_05618</name>
</gene>
<keyword evidence="6 7" id="KW-0472">Membrane</keyword>
<dbReference type="PANTHER" id="PTHR30465">
    <property type="entry name" value="INNER MEMBRANE ABC TRANSPORTER"/>
    <property type="match status" value="1"/>
</dbReference>
<feature type="transmembrane region" description="Helical" evidence="7">
    <location>
        <begin position="198"/>
        <end position="217"/>
    </location>
</feature>
<evidence type="ECO:0000313" key="11">
    <source>
        <dbReference type="Proteomes" id="UP000011568"/>
    </source>
</evidence>
<evidence type="ECO:0000256" key="6">
    <source>
        <dbReference type="ARBA" id="ARBA00023136"/>
    </source>
</evidence>
<protein>
    <submittedName>
        <fullName evidence="10">ABC transporter integral membrane protein</fullName>
    </submittedName>
</protein>
<feature type="domain" description="ABC transmembrane type-1" evidence="9">
    <location>
        <begin position="105"/>
        <end position="317"/>
    </location>
</feature>
<dbReference type="GO" id="GO:0005886">
    <property type="term" value="C:plasma membrane"/>
    <property type="evidence" value="ECO:0007669"/>
    <property type="project" value="UniProtKB-SubCell"/>
</dbReference>
<dbReference type="AlphaFoldDB" id="M0MQU2"/>
<comment type="subcellular location">
    <subcellularLocation>
        <location evidence="1 7">Cell membrane</location>
        <topology evidence="1 7">Multi-pass membrane protein</topology>
    </subcellularLocation>
</comment>
<dbReference type="InterPro" id="IPR000515">
    <property type="entry name" value="MetI-like"/>
</dbReference>
<dbReference type="eggNOG" id="arCOG00751">
    <property type="taxonomic scope" value="Archaea"/>
</dbReference>
<keyword evidence="5 7" id="KW-1133">Transmembrane helix</keyword>
<feature type="transmembrane region" description="Helical" evidence="7">
    <location>
        <begin position="252"/>
        <end position="278"/>
    </location>
</feature>
<feature type="region of interest" description="Disordered" evidence="8">
    <location>
        <begin position="681"/>
        <end position="703"/>
    </location>
</feature>
<dbReference type="EMBL" id="AOMC01000085">
    <property type="protein sequence ID" value="EMA46845.1"/>
    <property type="molecule type" value="Genomic_DNA"/>
</dbReference>
<feature type="transmembrane region" description="Helical" evidence="7">
    <location>
        <begin position="298"/>
        <end position="317"/>
    </location>
</feature>
<organism evidence="10 11">
    <name type="scientific">Halococcus morrhuae DSM 1307</name>
    <dbReference type="NCBI Taxonomy" id="931277"/>
    <lineage>
        <taxon>Archaea</taxon>
        <taxon>Methanobacteriati</taxon>
        <taxon>Methanobacteriota</taxon>
        <taxon>Stenosarchaea group</taxon>
        <taxon>Halobacteria</taxon>
        <taxon>Halobacteriales</taxon>
        <taxon>Halococcaceae</taxon>
        <taxon>Halococcus</taxon>
    </lineage>
</organism>
<comment type="similarity">
    <text evidence="7">Belongs to the binding-protein-dependent transport system permease family.</text>
</comment>
<feature type="transmembrane region" description="Helical" evidence="7">
    <location>
        <begin position="417"/>
        <end position="436"/>
    </location>
</feature>